<dbReference type="Pfam" id="PF16866">
    <property type="entry name" value="PHD_4"/>
    <property type="match status" value="1"/>
</dbReference>
<feature type="compositionally biased region" description="Low complexity" evidence="17">
    <location>
        <begin position="655"/>
        <end position="679"/>
    </location>
</feature>
<dbReference type="InterPro" id="IPR003347">
    <property type="entry name" value="JmjC_dom"/>
</dbReference>
<sequence length="2259" mass="253532">MTRKLFSGGPPKERKRSDGDEESTDSGEDLKTSKFKSRKEQTKDGFTKKKHGRKKTKRKLRARERRARYVEEFVSDSSEDEMEVRKFDVEEKLHCDRFSAQNYQCVKELNGSDITLEYFQRNGFEIPILIKQNTNNALGMKIPSKTFTVDDVKQLVGSRRIVDVMNVETQMADTMTMKEWCTYYNTPERDRLLNVISLEFSHTKLENHVDSPKFVKQMDWVDLVWPKHLKKAQKEGTNALHEMKYPKVQKYCLMSVKGCYTDFHIDFGGTSVWYHILRGGKVFWLIPPTERNMQLYEQWTLSGKQSDIFFGDTVEQCARVVLEEGNTFLIPTGWIHAVYTLEDSLVFGGNFLHSFGIEKQLRVAQVEDLTKVPNKFRYPFYTELLWYVLVRYVHCLSGKNYLSVDDDGNSLIAKDENMDENNIKEEIKKESSNLTDTEIKRDPYDTETEDEDEEEIQRQLNGLNRKKCLKPVKPFLSFLPSNTKVHLSKFELSGLRAIIQWLTQLSPSKRMVPDLVISADNLLYEMRQLLDEHSEDDHNQSITNKPVLFWISKKNNFLLMQNRHIKPNSSSSNYNSVHTKITLPGALKRPKSPLSAAGSSGPKYLVSSGTTLNTDLIPSSFEGLIAQTGLKTGGFQPFQPYNRFPTVVNVSTNMTKTSDSTSSSTINSHTTTTTNSVTNAEEHKPPVSPLVKPSSPAYPPPPSPSYPPPPVQGMGHQSQLNGVYYNHPVYPQQQQQQQLHTTLNQGSMNIDRGSNQPSSMYLQNNYLNNQYSPIRPYSHSTMISTSESSMPSHKTPPVVRGESAIAPRPQQLPIRPVPTTPTPVQMSSASALHSPSNVQQISQSQPSNLQPVIVRPTYTVGAQHQPQIFSYQTYQQPNLYGYSTNQQQPPQVNGQYYQYYAQSTLPRPLASQQHGHTIPSTISNVNPPTTQPHAVYYNQQLSSQHIRTTTVSPVPVTIIQPQYSYPVGQPRVLYNTTPPQFRVTPTTTMYSQPIVQQQIHSQPQQIHKNAPSPYYIAGSAPASHSHIPIIHQSTISQPIAVSLQNQTYLMTQQPQVPPYSQSQAVPVVSHHQSYHSQSPQSSHVSTVPIANISSYPSQIGNDKSNNPLRSYIGEPIPYSHLQTQPTATNTSATTQPHSMMAPPPQPQTFPLPHSHDSANGYVGHHLANNPFVSPHPVHPAQLVTTSPSYPPPSGSYGTVPPTGAPVSHSVPPVGPTQYHHHYPPPAPTATHHHHYYHMAPPHPAGPYGVPSHPHLPTPTPPNNVVQPVPTQQPSTPTGHPWSHPNAWAHHQVPLQNMIPSSTPVSQQNLVNKHQSSNFQNSIIRNSSTKSSLSPKISTPSGSNATQSGTPTNPKISNANDASRRRRTRCKKCDSCLRADCGDCHFCKDMKKFGGPGRMKQSCIARQCMAPVLPHTACCVICGRDGWEKLTIDPSLADETASSLMECSQCWEIVHPFCLNEKHPELYNHNKGYINKDLPNSWECPKCVKSGNTSKANSSNQGANNHGHHSQQSKSTPSTGHSSPHGTKASKSINWSMMTGGNGNSNQALKSQNTGSAPASSSSKRLRSDETPPPSSDDDLQHRSSKKRKPSSSSIDHKGSSGSNTVERSGPSTYQPNISASQYPNFYHQPNHVPPIGQQPLLYGNHINSNGTARYPGTYNSQQQGHSSWQTPPGYSGYSAQQPYPINQYPLPPLPLQSSYVPPPHDHQSVRQPYSMPPTNQLPQQQIPLQPIRHLVPQPVSDAQVSQNQQQENSLTRTDIPSSELLASNSTTEIIKREIKVEDTNRNTETKLTDLVSHKDELGKVEISKEEKTVFKDNSEISVEIQDEESLLLLEEDLKENENSIEESDFTKKKELKKPSFVVRPSPLDEDISETDEDSDNLDEDEIEDDEANNDGPEGELSKKKIKENGISENGQNKVNKIRNKKIRNKKIKEALKKFDKELPDNLALEKDVILPVMRFLDRKNLLNFMAVCKSWNDWCHDPSLWKSLTIFGKKIDSIMLIGIVRRQPRFLDLSWSTIRDKQLSWLLPRLPQLQELKLVGSSALTISALHSCNCPLLSSIDLSWTDSCDDHVRLLLSKPPDWRPGLMETKTRLRFLSEIKLAGTKITDETIRLMIQNLPFVEKIDLSECPLVTDSGIAALAISKADRLTELNLSRCNRITDASFRLLKNCKVLDMLDMRHCDSITLDACERFIKDGTINSNSKGHSPSRSDSSHSCEANNSAVKLVNRKKKIIQTCRGNWQMTEQKYFQKSHLRAKLDR</sequence>
<dbReference type="Gene3D" id="3.80.10.10">
    <property type="entry name" value="Ribonuclease Inhibitor"/>
    <property type="match status" value="1"/>
</dbReference>
<dbReference type="SMART" id="SM00558">
    <property type="entry name" value="JmjC"/>
    <property type="match status" value="1"/>
</dbReference>
<feature type="region of interest" description="Disordered" evidence="17">
    <location>
        <begin position="429"/>
        <end position="452"/>
    </location>
</feature>
<evidence type="ECO:0000256" key="1">
    <source>
        <dbReference type="ARBA" id="ARBA00001954"/>
    </source>
</evidence>
<feature type="compositionally biased region" description="Polar residues" evidence="17">
    <location>
        <begin position="1314"/>
        <end position="1325"/>
    </location>
</feature>
<feature type="compositionally biased region" description="Basic and acidic residues" evidence="17">
    <location>
        <begin position="28"/>
        <end position="47"/>
    </location>
</feature>
<evidence type="ECO:0000256" key="16">
    <source>
        <dbReference type="PROSITE-ProRule" id="PRU00509"/>
    </source>
</evidence>
<keyword evidence="12" id="KW-0805">Transcription regulation</keyword>
<dbReference type="Gene3D" id="1.20.58.1360">
    <property type="match status" value="1"/>
</dbReference>
<dbReference type="InterPro" id="IPR013083">
    <property type="entry name" value="Znf_RING/FYVE/PHD"/>
</dbReference>
<keyword evidence="8" id="KW-0156">Chromatin regulator</keyword>
<evidence type="ECO:0000256" key="14">
    <source>
        <dbReference type="ARBA" id="ARBA00023242"/>
    </source>
</evidence>
<dbReference type="SUPFAM" id="SSF51197">
    <property type="entry name" value="Clavaminate synthase-like"/>
    <property type="match status" value="1"/>
</dbReference>
<feature type="region of interest" description="Disordered" evidence="17">
    <location>
        <begin position="1860"/>
        <end position="1922"/>
    </location>
</feature>
<evidence type="ECO:0000259" key="19">
    <source>
        <dbReference type="PROSITE" id="PS51058"/>
    </source>
</evidence>
<reference evidence="21" key="1">
    <citation type="submission" date="2022-12" db="EMBL/GenBank/DDBJ databases">
        <title>Genome assemblies of Blomia tropicalis.</title>
        <authorList>
            <person name="Cui Y."/>
        </authorList>
    </citation>
    <scope>NUCLEOTIDE SEQUENCE</scope>
    <source>
        <tissue evidence="21">Adult mites</tissue>
    </source>
</reference>
<comment type="catalytic activity">
    <reaction evidence="15">
        <text>N(6),N(6)-dimethyl-L-lysyl(36)-[histone H3] + 2 2-oxoglutarate + 2 O2 = L-lysyl(36)-[histone H3] + 2 formaldehyde + 2 succinate + 2 CO2</text>
        <dbReference type="Rhea" id="RHEA:42032"/>
        <dbReference type="Rhea" id="RHEA-COMP:9785"/>
        <dbReference type="Rhea" id="RHEA-COMP:9787"/>
        <dbReference type="ChEBI" id="CHEBI:15379"/>
        <dbReference type="ChEBI" id="CHEBI:16526"/>
        <dbReference type="ChEBI" id="CHEBI:16810"/>
        <dbReference type="ChEBI" id="CHEBI:16842"/>
        <dbReference type="ChEBI" id="CHEBI:29969"/>
        <dbReference type="ChEBI" id="CHEBI:30031"/>
        <dbReference type="ChEBI" id="CHEBI:61976"/>
        <dbReference type="EC" id="1.14.11.27"/>
    </reaction>
</comment>
<evidence type="ECO:0000313" key="21">
    <source>
        <dbReference type="EMBL" id="KAJ6217388.1"/>
    </source>
</evidence>
<evidence type="ECO:0000256" key="2">
    <source>
        <dbReference type="ARBA" id="ARBA00004123"/>
    </source>
</evidence>
<keyword evidence="10" id="KW-0560">Oxidoreductase</keyword>
<dbReference type="Pfam" id="PF12937">
    <property type="entry name" value="F-box-like"/>
    <property type="match status" value="1"/>
</dbReference>
<dbReference type="InterPro" id="IPR006553">
    <property type="entry name" value="Leu-rich_rpt_Cys-con_subtyp"/>
</dbReference>
<dbReference type="Gene3D" id="2.60.120.650">
    <property type="entry name" value="Cupin"/>
    <property type="match status" value="1"/>
</dbReference>
<feature type="compositionally biased region" description="Polar residues" evidence="17">
    <location>
        <begin position="1343"/>
        <end position="1360"/>
    </location>
</feature>
<feature type="compositionally biased region" description="Basic and acidic residues" evidence="17">
    <location>
        <begin position="429"/>
        <end position="444"/>
    </location>
</feature>
<evidence type="ECO:0000256" key="10">
    <source>
        <dbReference type="ARBA" id="ARBA00023002"/>
    </source>
</evidence>
<dbReference type="PROSITE" id="PS51058">
    <property type="entry name" value="ZF_CXXC"/>
    <property type="match status" value="1"/>
</dbReference>
<dbReference type="EMBL" id="JAPWDV010000003">
    <property type="protein sequence ID" value="KAJ6217388.1"/>
    <property type="molecule type" value="Genomic_DNA"/>
</dbReference>
<dbReference type="GO" id="GO:0005634">
    <property type="term" value="C:nucleus"/>
    <property type="evidence" value="ECO:0007669"/>
    <property type="project" value="UniProtKB-SubCell"/>
</dbReference>
<dbReference type="OMA" id="NIMECED"/>
<dbReference type="PANTHER" id="PTHR23123">
    <property type="entry name" value="PHD/F-BOX CONTAINING PROTEIN"/>
    <property type="match status" value="1"/>
</dbReference>
<keyword evidence="11" id="KW-0408">Iron</keyword>
<dbReference type="InterPro" id="IPR032675">
    <property type="entry name" value="LRR_dom_sf"/>
</dbReference>
<evidence type="ECO:0000256" key="15">
    <source>
        <dbReference type="ARBA" id="ARBA00047915"/>
    </source>
</evidence>
<evidence type="ECO:0000256" key="17">
    <source>
        <dbReference type="SAM" id="MobiDB-lite"/>
    </source>
</evidence>
<gene>
    <name evidence="21" type="ORF">RDWZM_008545</name>
</gene>
<feature type="region of interest" description="Disordered" evidence="17">
    <location>
        <begin position="1314"/>
        <end position="1362"/>
    </location>
</feature>
<evidence type="ECO:0000256" key="12">
    <source>
        <dbReference type="ARBA" id="ARBA00023015"/>
    </source>
</evidence>
<keyword evidence="14" id="KW-0539">Nucleus</keyword>
<evidence type="ECO:0000259" key="20">
    <source>
        <dbReference type="PROSITE" id="PS51184"/>
    </source>
</evidence>
<dbReference type="InterPro" id="IPR001810">
    <property type="entry name" value="F-box_dom"/>
</dbReference>
<keyword evidence="13" id="KW-0804">Transcription</keyword>
<comment type="subcellular location">
    <subcellularLocation>
        <location evidence="2">Nucleus</location>
    </subcellularLocation>
</comment>
<feature type="region of interest" description="Disordered" evidence="17">
    <location>
        <begin position="1492"/>
        <end position="1723"/>
    </location>
</feature>
<comment type="similarity">
    <text evidence="3">Belongs to the JHDM1 histone demethylase family.</text>
</comment>
<dbReference type="CDD" id="cd22122">
    <property type="entry name" value="F-box_JHDM"/>
    <property type="match status" value="1"/>
</dbReference>
<evidence type="ECO:0000256" key="4">
    <source>
        <dbReference type="ARBA" id="ARBA00013246"/>
    </source>
</evidence>
<feature type="compositionally biased region" description="Low complexity" evidence="17">
    <location>
        <begin position="1122"/>
        <end position="1136"/>
    </location>
</feature>
<dbReference type="Proteomes" id="UP001142055">
    <property type="component" value="Chromosome 3"/>
</dbReference>
<feature type="domain" description="JmjC" evidence="20">
    <location>
        <begin position="200"/>
        <end position="368"/>
    </location>
</feature>
<dbReference type="InterPro" id="IPR050690">
    <property type="entry name" value="JHDM1_Histone_Demethylase"/>
</dbReference>
<dbReference type="Pfam" id="PF02373">
    <property type="entry name" value="JmjC"/>
    <property type="match status" value="1"/>
</dbReference>
<comment type="caution">
    <text evidence="21">The sequence shown here is derived from an EMBL/GenBank/DDBJ whole genome shotgun (WGS) entry which is preliminary data.</text>
</comment>
<feature type="compositionally biased region" description="Acidic residues" evidence="17">
    <location>
        <begin position="1867"/>
        <end position="1892"/>
    </location>
</feature>
<dbReference type="Pfam" id="PF02008">
    <property type="entry name" value="zf-CXXC"/>
    <property type="match status" value="1"/>
</dbReference>
<feature type="compositionally biased region" description="Polar residues" evidence="17">
    <location>
        <begin position="1511"/>
        <end position="1562"/>
    </location>
</feature>
<feature type="region of interest" description="Disordered" evidence="17">
    <location>
        <begin position="1227"/>
        <end position="1286"/>
    </location>
</feature>
<keyword evidence="7" id="KW-0862">Zinc</keyword>
<dbReference type="GO" id="GO:0003677">
    <property type="term" value="F:DNA binding"/>
    <property type="evidence" value="ECO:0007669"/>
    <property type="project" value="InterPro"/>
</dbReference>
<dbReference type="PROSITE" id="PS01359">
    <property type="entry name" value="ZF_PHD_1"/>
    <property type="match status" value="1"/>
</dbReference>
<name>A0A9Q0RIY3_BLOTA</name>
<feature type="region of interest" description="Disordered" evidence="17">
    <location>
        <begin position="655"/>
        <end position="716"/>
    </location>
</feature>
<evidence type="ECO:0000256" key="13">
    <source>
        <dbReference type="ARBA" id="ARBA00023163"/>
    </source>
</evidence>
<dbReference type="PROSITE" id="PS51184">
    <property type="entry name" value="JMJC"/>
    <property type="match status" value="1"/>
</dbReference>
<feature type="domain" description="PHD-type" evidence="18">
    <location>
        <begin position="1415"/>
        <end position="1489"/>
    </location>
</feature>
<dbReference type="CDD" id="cd15555">
    <property type="entry name" value="PHD_KDM2A_2B"/>
    <property type="match status" value="1"/>
</dbReference>
<dbReference type="Gene3D" id="3.30.40.10">
    <property type="entry name" value="Zinc/RING finger domain, C3HC4 (zinc finger)"/>
    <property type="match status" value="1"/>
</dbReference>
<evidence type="ECO:0000256" key="8">
    <source>
        <dbReference type="ARBA" id="ARBA00022853"/>
    </source>
</evidence>
<feature type="compositionally biased region" description="Polar residues" evidence="17">
    <location>
        <begin position="1645"/>
        <end position="1672"/>
    </location>
</feature>
<evidence type="ECO:0000256" key="3">
    <source>
        <dbReference type="ARBA" id="ARBA00008037"/>
    </source>
</evidence>
<feature type="compositionally biased region" description="Polar residues" evidence="17">
    <location>
        <begin position="1603"/>
        <end position="1623"/>
    </location>
</feature>
<dbReference type="GO" id="GO:0008270">
    <property type="term" value="F:zinc ion binding"/>
    <property type="evidence" value="ECO:0007669"/>
    <property type="project" value="UniProtKB-KW"/>
</dbReference>
<feature type="compositionally biased region" description="Basic and acidic residues" evidence="17">
    <location>
        <begin position="1899"/>
        <end position="1909"/>
    </location>
</feature>
<organism evidence="21 22">
    <name type="scientific">Blomia tropicalis</name>
    <name type="common">Mite</name>
    <dbReference type="NCBI Taxonomy" id="40697"/>
    <lineage>
        <taxon>Eukaryota</taxon>
        <taxon>Metazoa</taxon>
        <taxon>Ecdysozoa</taxon>
        <taxon>Arthropoda</taxon>
        <taxon>Chelicerata</taxon>
        <taxon>Arachnida</taxon>
        <taxon>Acari</taxon>
        <taxon>Acariformes</taxon>
        <taxon>Sarcoptiformes</taxon>
        <taxon>Astigmata</taxon>
        <taxon>Glycyphagoidea</taxon>
        <taxon>Echimyopodidae</taxon>
        <taxon>Blomia</taxon>
    </lineage>
</organism>
<comment type="cofactor">
    <cofactor evidence="1">
        <name>Fe(2+)</name>
        <dbReference type="ChEBI" id="CHEBI:29033"/>
    </cofactor>
</comment>
<evidence type="ECO:0000313" key="22">
    <source>
        <dbReference type="Proteomes" id="UP001142055"/>
    </source>
</evidence>
<evidence type="ECO:0000256" key="11">
    <source>
        <dbReference type="ARBA" id="ARBA00023004"/>
    </source>
</evidence>
<feature type="compositionally biased region" description="Pro residues" evidence="17">
    <location>
        <begin position="696"/>
        <end position="711"/>
    </location>
</feature>
<dbReference type="SUPFAM" id="SSF52047">
    <property type="entry name" value="RNI-like"/>
    <property type="match status" value="1"/>
</dbReference>
<feature type="region of interest" description="Disordered" evidence="17">
    <location>
        <begin position="1122"/>
        <end position="1143"/>
    </location>
</feature>
<feature type="compositionally biased region" description="Basic residues" evidence="17">
    <location>
        <begin position="48"/>
        <end position="63"/>
    </location>
</feature>
<keyword evidence="9" id="KW-0223">Dioxygenase</keyword>
<protein>
    <recommendedName>
        <fullName evidence="4">[histone H3]-dimethyl-L-lysine(36) demethylase</fullName>
        <ecNumber evidence="4">1.14.11.27</ecNumber>
    </recommendedName>
</protein>
<keyword evidence="6 16" id="KW-0863">Zinc-finger</keyword>
<dbReference type="PROSITE" id="PS50016">
    <property type="entry name" value="ZF_PHD_2"/>
    <property type="match status" value="1"/>
</dbReference>
<evidence type="ECO:0000256" key="9">
    <source>
        <dbReference type="ARBA" id="ARBA00022964"/>
    </source>
</evidence>
<keyword evidence="5" id="KW-0479">Metal-binding</keyword>
<evidence type="ECO:0000256" key="6">
    <source>
        <dbReference type="ARBA" id="ARBA00022771"/>
    </source>
</evidence>
<feature type="domain" description="CXXC-type" evidence="19">
    <location>
        <begin position="1362"/>
        <end position="1408"/>
    </location>
</feature>
<accession>A0A9Q0RIY3</accession>
<dbReference type="InterPro" id="IPR019787">
    <property type="entry name" value="Znf_PHD-finger"/>
</dbReference>
<evidence type="ECO:0000256" key="5">
    <source>
        <dbReference type="ARBA" id="ARBA00022723"/>
    </source>
</evidence>
<feature type="region of interest" description="Disordered" evidence="17">
    <location>
        <begin position="1"/>
        <end position="63"/>
    </location>
</feature>
<keyword evidence="22" id="KW-1185">Reference proteome</keyword>
<proteinExistence type="inferred from homology"/>
<feature type="compositionally biased region" description="Low complexity" evidence="17">
    <location>
        <begin position="1262"/>
        <end position="1277"/>
    </location>
</feature>
<dbReference type="InterPro" id="IPR019786">
    <property type="entry name" value="Zinc_finger_PHD-type_CS"/>
</dbReference>
<dbReference type="FunFam" id="2.60.120.650:FF:000005">
    <property type="entry name" value="lysine-specific demethylase 2A isoform X1"/>
    <property type="match status" value="1"/>
</dbReference>
<evidence type="ECO:0000256" key="7">
    <source>
        <dbReference type="ARBA" id="ARBA00022833"/>
    </source>
</evidence>
<dbReference type="InterPro" id="IPR002857">
    <property type="entry name" value="Znf_CXXC"/>
</dbReference>
<dbReference type="SMART" id="SM00367">
    <property type="entry name" value="LRR_CC"/>
    <property type="match status" value="2"/>
</dbReference>
<evidence type="ECO:0000259" key="18">
    <source>
        <dbReference type="PROSITE" id="PS50016"/>
    </source>
</evidence>
<dbReference type="GO" id="GO:0140680">
    <property type="term" value="F:histone H3K36me/H3K36me2 demethylase activity"/>
    <property type="evidence" value="ECO:0007669"/>
    <property type="project" value="UniProtKB-EC"/>
</dbReference>
<dbReference type="EC" id="1.14.11.27" evidence="4"/>
<dbReference type="CDD" id="cd21743">
    <property type="entry name" value="CTD_KDM2A_2B-like"/>
    <property type="match status" value="1"/>
</dbReference>
<feature type="compositionally biased region" description="Low complexity" evidence="17">
    <location>
        <begin position="1326"/>
        <end position="1342"/>
    </location>
</feature>
<feature type="region of interest" description="Disordered" evidence="17">
    <location>
        <begin position="1740"/>
        <end position="1768"/>
    </location>
</feature>
<feature type="compositionally biased region" description="Polar residues" evidence="17">
    <location>
        <begin position="1492"/>
        <end position="1504"/>
    </location>
</feature>